<dbReference type="AlphaFoldDB" id="A0A6J8ACG7"/>
<feature type="region of interest" description="Disordered" evidence="12">
    <location>
        <begin position="107"/>
        <end position="132"/>
    </location>
</feature>
<feature type="transmembrane region" description="Helical" evidence="13">
    <location>
        <begin position="384"/>
        <end position="404"/>
    </location>
</feature>
<evidence type="ECO:0000256" key="5">
    <source>
        <dbReference type="ARBA" id="ARBA00022737"/>
    </source>
</evidence>
<feature type="repeat" description="WD" evidence="11">
    <location>
        <begin position="157"/>
        <end position="180"/>
    </location>
</feature>
<protein>
    <submittedName>
        <fullName evidence="14">PREB</fullName>
    </submittedName>
</protein>
<comment type="subcellular location">
    <subcellularLocation>
        <location evidence="1">Endoplasmic reticulum membrane</location>
        <topology evidence="1">Single-pass membrane protein</topology>
    </subcellularLocation>
</comment>
<dbReference type="GO" id="GO:0006888">
    <property type="term" value="P:endoplasmic reticulum to Golgi vesicle-mediated transport"/>
    <property type="evidence" value="ECO:0007669"/>
    <property type="project" value="TreeGrafter"/>
</dbReference>
<keyword evidence="8" id="KW-0653">Protein transport</keyword>
<evidence type="ECO:0000313" key="15">
    <source>
        <dbReference type="Proteomes" id="UP000507470"/>
    </source>
</evidence>
<keyword evidence="15" id="KW-1185">Reference proteome</keyword>
<dbReference type="EMBL" id="CACVKT020001116">
    <property type="protein sequence ID" value="CAC5365342.1"/>
    <property type="molecule type" value="Genomic_DNA"/>
</dbReference>
<dbReference type="SUPFAM" id="SSF50978">
    <property type="entry name" value="WD40 repeat-like"/>
    <property type="match status" value="1"/>
</dbReference>
<dbReference type="InterPro" id="IPR001680">
    <property type="entry name" value="WD40_rpt"/>
</dbReference>
<dbReference type="PANTHER" id="PTHR23284:SF0">
    <property type="entry name" value="PROLACTIN REGULATORY ELEMENT-BINDING PROTEIN"/>
    <property type="match status" value="1"/>
</dbReference>
<dbReference type="GO" id="GO:0005789">
    <property type="term" value="C:endoplasmic reticulum membrane"/>
    <property type="evidence" value="ECO:0007669"/>
    <property type="project" value="UniProtKB-SubCell"/>
</dbReference>
<dbReference type="PROSITE" id="PS50082">
    <property type="entry name" value="WD_REPEATS_2"/>
    <property type="match status" value="2"/>
</dbReference>
<dbReference type="SMART" id="SM00320">
    <property type="entry name" value="WD40"/>
    <property type="match status" value="5"/>
</dbReference>
<evidence type="ECO:0000313" key="14">
    <source>
        <dbReference type="EMBL" id="CAC5365342.1"/>
    </source>
</evidence>
<name>A0A6J8ACG7_MYTCO</name>
<evidence type="ECO:0000256" key="8">
    <source>
        <dbReference type="ARBA" id="ARBA00022927"/>
    </source>
</evidence>
<evidence type="ECO:0000256" key="11">
    <source>
        <dbReference type="PROSITE-ProRule" id="PRU00221"/>
    </source>
</evidence>
<dbReference type="InterPro" id="IPR045260">
    <property type="entry name" value="Sec12-like"/>
</dbReference>
<dbReference type="PANTHER" id="PTHR23284">
    <property type="entry name" value="PROLACTIN REGULATORY ELEMENT BINDING PROTEIN"/>
    <property type="match status" value="1"/>
</dbReference>
<evidence type="ECO:0000256" key="12">
    <source>
        <dbReference type="SAM" id="MobiDB-lite"/>
    </source>
</evidence>
<feature type="repeat" description="WD" evidence="11">
    <location>
        <begin position="190"/>
        <end position="231"/>
    </location>
</feature>
<evidence type="ECO:0000256" key="1">
    <source>
        <dbReference type="ARBA" id="ARBA00004389"/>
    </source>
</evidence>
<reference evidence="14 15" key="1">
    <citation type="submission" date="2020-06" db="EMBL/GenBank/DDBJ databases">
        <authorList>
            <person name="Li R."/>
            <person name="Bekaert M."/>
        </authorList>
    </citation>
    <scope>NUCLEOTIDE SEQUENCE [LARGE SCALE GENOMIC DNA]</scope>
    <source>
        <strain evidence="15">wild</strain>
    </source>
</reference>
<keyword evidence="7" id="KW-0931">ER-Golgi transport</keyword>
<dbReference type="GO" id="GO:0005085">
    <property type="term" value="F:guanyl-nucleotide exchange factor activity"/>
    <property type="evidence" value="ECO:0007669"/>
    <property type="project" value="InterPro"/>
</dbReference>
<organism evidence="14 15">
    <name type="scientific">Mytilus coruscus</name>
    <name type="common">Sea mussel</name>
    <dbReference type="NCBI Taxonomy" id="42192"/>
    <lineage>
        <taxon>Eukaryota</taxon>
        <taxon>Metazoa</taxon>
        <taxon>Spiralia</taxon>
        <taxon>Lophotrochozoa</taxon>
        <taxon>Mollusca</taxon>
        <taxon>Bivalvia</taxon>
        <taxon>Autobranchia</taxon>
        <taxon>Pteriomorphia</taxon>
        <taxon>Mytilida</taxon>
        <taxon>Mytiloidea</taxon>
        <taxon>Mytilidae</taxon>
        <taxon>Mytilinae</taxon>
        <taxon>Mytilus</taxon>
    </lineage>
</organism>
<keyword evidence="2" id="KW-0813">Transport</keyword>
<gene>
    <name evidence="14" type="ORF">MCOR_6059</name>
</gene>
<dbReference type="Gene3D" id="2.130.10.10">
    <property type="entry name" value="YVTN repeat-like/Quinoprotein amine dehydrogenase"/>
    <property type="match status" value="1"/>
</dbReference>
<keyword evidence="4 13" id="KW-0812">Transmembrane</keyword>
<accession>A0A6J8ACG7</accession>
<dbReference type="GO" id="GO:0015031">
    <property type="term" value="P:protein transport"/>
    <property type="evidence" value="ECO:0007669"/>
    <property type="project" value="UniProtKB-KW"/>
</dbReference>
<sequence length="409" mass="44891">MAATGKGGLLARSDFPLYTVNALDERHFIVAGGGGAAKTGVVNAIEVYEVKETENKLVASSIGRHDTGTKAVMNGCCHYDGRKHILAAGLDEKCHIYSLKYKVVSPKKNSSKTDDTVRKRKSNNGAEENETKQINFDIEEIDSFDTDFNKDGSFQKTVQFSMDQKFLATGGADGFLRVWKYPELSKIFEVHAHKGDIDDVAISPASDKIVTVSRDHCACVWNAKEGSKDCELKWPLSDQYRHRACKYGLIEGLKDNFNLYTISIPVKRSQNPAPCYLAMWDSSKFTVKRMVNTGVEVLSALALSDDGTYAAVGTISGSVAVFISFSLQKLYSVSEAHNIFVTGLDFLPSSKATEEVTGDKDFTLLSISADNTIRVHQVAKRGSYSIVCLLIGLVIIVVLLFIFMSEMGL</sequence>
<proteinExistence type="predicted"/>
<dbReference type="Proteomes" id="UP000507470">
    <property type="component" value="Unassembled WGS sequence"/>
</dbReference>
<evidence type="ECO:0000256" key="7">
    <source>
        <dbReference type="ARBA" id="ARBA00022892"/>
    </source>
</evidence>
<evidence type="ECO:0000256" key="9">
    <source>
        <dbReference type="ARBA" id="ARBA00022989"/>
    </source>
</evidence>
<keyword evidence="6" id="KW-0256">Endoplasmic reticulum</keyword>
<evidence type="ECO:0000256" key="4">
    <source>
        <dbReference type="ARBA" id="ARBA00022692"/>
    </source>
</evidence>
<keyword evidence="5" id="KW-0677">Repeat</keyword>
<evidence type="ECO:0000256" key="10">
    <source>
        <dbReference type="ARBA" id="ARBA00023136"/>
    </source>
</evidence>
<evidence type="ECO:0000256" key="3">
    <source>
        <dbReference type="ARBA" id="ARBA00022574"/>
    </source>
</evidence>
<evidence type="ECO:0000256" key="13">
    <source>
        <dbReference type="SAM" id="Phobius"/>
    </source>
</evidence>
<dbReference type="InterPro" id="IPR015943">
    <property type="entry name" value="WD40/YVTN_repeat-like_dom_sf"/>
</dbReference>
<keyword evidence="3 11" id="KW-0853">WD repeat</keyword>
<dbReference type="InterPro" id="IPR019775">
    <property type="entry name" value="WD40_repeat_CS"/>
</dbReference>
<dbReference type="GO" id="GO:0003400">
    <property type="term" value="P:regulation of COPII vesicle coating"/>
    <property type="evidence" value="ECO:0007669"/>
    <property type="project" value="TreeGrafter"/>
</dbReference>
<dbReference type="PROSITE" id="PS00678">
    <property type="entry name" value="WD_REPEATS_1"/>
    <property type="match status" value="1"/>
</dbReference>
<dbReference type="InterPro" id="IPR036322">
    <property type="entry name" value="WD40_repeat_dom_sf"/>
</dbReference>
<keyword evidence="9 13" id="KW-1133">Transmembrane helix</keyword>
<evidence type="ECO:0000256" key="6">
    <source>
        <dbReference type="ARBA" id="ARBA00022824"/>
    </source>
</evidence>
<dbReference type="Pfam" id="PF00400">
    <property type="entry name" value="WD40"/>
    <property type="match status" value="2"/>
</dbReference>
<keyword evidence="10 13" id="KW-0472">Membrane</keyword>
<evidence type="ECO:0000256" key="2">
    <source>
        <dbReference type="ARBA" id="ARBA00022448"/>
    </source>
</evidence>
<dbReference type="OrthoDB" id="2013972at2759"/>